<keyword evidence="3 9" id="KW-0479">Metal-binding</keyword>
<name>A0AAN8VWQ2_9MAGN</name>
<dbReference type="EMBL" id="JBAMMX010000007">
    <property type="protein sequence ID" value="KAK6937166.1"/>
    <property type="molecule type" value="Genomic_DNA"/>
</dbReference>
<organism evidence="11 12">
    <name type="scientific">Dillenia turbinata</name>
    <dbReference type="NCBI Taxonomy" id="194707"/>
    <lineage>
        <taxon>Eukaryota</taxon>
        <taxon>Viridiplantae</taxon>
        <taxon>Streptophyta</taxon>
        <taxon>Embryophyta</taxon>
        <taxon>Tracheophyta</taxon>
        <taxon>Spermatophyta</taxon>
        <taxon>Magnoliopsida</taxon>
        <taxon>eudicotyledons</taxon>
        <taxon>Gunneridae</taxon>
        <taxon>Pentapetalae</taxon>
        <taxon>Dilleniales</taxon>
        <taxon>Dilleniaceae</taxon>
        <taxon>Dillenia</taxon>
    </lineage>
</organism>
<evidence type="ECO:0000256" key="5">
    <source>
        <dbReference type="ARBA" id="ARBA00023004"/>
    </source>
</evidence>
<gene>
    <name evidence="11" type="ORF">RJ641_034196</name>
</gene>
<evidence type="ECO:0000256" key="3">
    <source>
        <dbReference type="ARBA" id="ARBA00022723"/>
    </source>
</evidence>
<evidence type="ECO:0000313" key="11">
    <source>
        <dbReference type="EMBL" id="KAK6937166.1"/>
    </source>
</evidence>
<comment type="similarity">
    <text evidence="7">Belongs to the iron/ascorbate-dependent oxidoreductase family. GA20OX subfamily.</text>
</comment>
<dbReference type="InterPro" id="IPR044861">
    <property type="entry name" value="IPNS-like_FE2OG_OXY"/>
</dbReference>
<dbReference type="AlphaFoldDB" id="A0AAN8VWQ2"/>
<sequence>MARDALKIISTSSSLILHEQQHNLKDHQIQNPLVFDSSVLKYQSDIPTQFIWPDDEKPRSKPRELHVPHIDIGRVLSGDSTIKEEASRLIGEACRKHGFFLVVGHGVDSELIAKAHRQMDKFFDMPLGEKQRAQRKNGESFGYASSFTGRFSSKLPWKETLSFRYCDDKDMSNMVQDYLVSVMGSEFDEFGKVYQEYCHAMNKLSMSILEILAMGLGIDGAYLREFFEGHDSIMRLNYYPSCQKPDLVLGTGPHCDPTSVTILHQDDVGGLQVLVDDEWCMISPCFDSFVALSNGVYKSCLHRAVVNKVTTRKSLAFFLCPSKDKEVSPPPELLKKTNSPRIYPDFTWPILLEFTQKHYRADTNTLQAFSNWVLLQQKNS</sequence>
<dbReference type="InterPro" id="IPR050231">
    <property type="entry name" value="Iron_ascorbate_oxido_reductase"/>
</dbReference>
<evidence type="ECO:0000259" key="10">
    <source>
        <dbReference type="PROSITE" id="PS51471"/>
    </source>
</evidence>
<keyword evidence="12" id="KW-1185">Reference proteome</keyword>
<evidence type="ECO:0000256" key="6">
    <source>
        <dbReference type="ARBA" id="ARBA00037909"/>
    </source>
</evidence>
<comment type="pathway">
    <text evidence="2">Hormone biosynthesis.</text>
</comment>
<dbReference type="PRINTS" id="PR00682">
    <property type="entry name" value="IPNSYNTHASE"/>
</dbReference>
<keyword evidence="11" id="KW-0223">Dioxygenase</keyword>
<dbReference type="PROSITE" id="PS51471">
    <property type="entry name" value="FE2OG_OXY"/>
    <property type="match status" value="1"/>
</dbReference>
<dbReference type="FunFam" id="2.60.120.330:FF:000003">
    <property type="entry name" value="Gibberellin 20 oxidase 2"/>
    <property type="match status" value="1"/>
</dbReference>
<dbReference type="Gene3D" id="2.60.120.330">
    <property type="entry name" value="B-lactam Antibiotic, Isopenicillin N Synthase, Chain"/>
    <property type="match status" value="1"/>
</dbReference>
<evidence type="ECO:0000256" key="7">
    <source>
        <dbReference type="ARBA" id="ARBA00043997"/>
    </source>
</evidence>
<comment type="caution">
    <text evidence="11">The sequence shown here is derived from an EMBL/GenBank/DDBJ whole genome shotgun (WGS) entry which is preliminary data.</text>
</comment>
<evidence type="ECO:0000256" key="8">
    <source>
        <dbReference type="ARBA" id="ARBA00050508"/>
    </source>
</evidence>
<evidence type="ECO:0000256" key="1">
    <source>
        <dbReference type="ARBA" id="ARBA00001961"/>
    </source>
</evidence>
<dbReference type="SUPFAM" id="SSF51197">
    <property type="entry name" value="Clavaminate synthase-like"/>
    <property type="match status" value="1"/>
</dbReference>
<accession>A0AAN8VWQ2</accession>
<dbReference type="GO" id="GO:0045544">
    <property type="term" value="F:gibberellin 20-oxidase activity"/>
    <property type="evidence" value="ECO:0007669"/>
    <property type="project" value="UniProtKB-ARBA"/>
</dbReference>
<dbReference type="Pfam" id="PF14226">
    <property type="entry name" value="DIOX_N"/>
    <property type="match status" value="1"/>
</dbReference>
<dbReference type="InterPro" id="IPR027443">
    <property type="entry name" value="IPNS-like_sf"/>
</dbReference>
<dbReference type="Pfam" id="PF03171">
    <property type="entry name" value="2OG-FeII_Oxy"/>
    <property type="match status" value="1"/>
</dbReference>
<keyword evidence="5 9" id="KW-0408">Iron</keyword>
<dbReference type="InterPro" id="IPR005123">
    <property type="entry name" value="Oxoglu/Fe-dep_dioxygenase_dom"/>
</dbReference>
<evidence type="ECO:0000256" key="2">
    <source>
        <dbReference type="ARBA" id="ARBA00004972"/>
    </source>
</evidence>
<keyword evidence="4 9" id="KW-0560">Oxidoreductase</keyword>
<protein>
    <submittedName>
        <fullName evidence="11">Isopenicillin N synthase-like, Fe(2+) 2OG dioxygenase domain</fullName>
    </submittedName>
</protein>
<comment type="pathway">
    <text evidence="6">Plant hormone biosynthesis; gibberellin biosynthesis.</text>
</comment>
<reference evidence="11 12" key="1">
    <citation type="submission" date="2023-12" db="EMBL/GenBank/DDBJ databases">
        <title>A high-quality genome assembly for Dillenia turbinata (Dilleniales).</title>
        <authorList>
            <person name="Chanderbali A."/>
        </authorList>
    </citation>
    <scope>NUCLEOTIDE SEQUENCE [LARGE SCALE GENOMIC DNA]</scope>
    <source>
        <strain evidence="11">LSX21</strain>
        <tissue evidence="11">Leaf</tissue>
    </source>
</reference>
<dbReference type="GO" id="GO:0046872">
    <property type="term" value="F:metal ion binding"/>
    <property type="evidence" value="ECO:0007669"/>
    <property type="project" value="UniProtKB-KW"/>
</dbReference>
<feature type="domain" description="Fe2OG dioxygenase" evidence="10">
    <location>
        <begin position="229"/>
        <end position="321"/>
    </location>
</feature>
<evidence type="ECO:0000256" key="9">
    <source>
        <dbReference type="RuleBase" id="RU003682"/>
    </source>
</evidence>
<evidence type="ECO:0000313" key="12">
    <source>
        <dbReference type="Proteomes" id="UP001370490"/>
    </source>
</evidence>
<evidence type="ECO:0000256" key="4">
    <source>
        <dbReference type="ARBA" id="ARBA00023002"/>
    </source>
</evidence>
<comment type="catalytic activity">
    <reaction evidence="8">
        <text>gibberellin A12 + 2 2-oxoglutarate + 3 O2 + H(+) = gibberellin A9 + 2 succinate + 3 CO2 + 2 H2O</text>
        <dbReference type="Rhea" id="RHEA:60772"/>
        <dbReference type="ChEBI" id="CHEBI:15377"/>
        <dbReference type="ChEBI" id="CHEBI:15378"/>
        <dbReference type="ChEBI" id="CHEBI:15379"/>
        <dbReference type="ChEBI" id="CHEBI:16526"/>
        <dbReference type="ChEBI" id="CHEBI:16810"/>
        <dbReference type="ChEBI" id="CHEBI:30031"/>
        <dbReference type="ChEBI" id="CHEBI:58627"/>
        <dbReference type="ChEBI" id="CHEBI:73255"/>
    </reaction>
    <physiologicalReaction direction="left-to-right" evidence="8">
        <dbReference type="Rhea" id="RHEA:60773"/>
    </physiologicalReaction>
</comment>
<comment type="cofactor">
    <cofactor evidence="1">
        <name>L-ascorbate</name>
        <dbReference type="ChEBI" id="CHEBI:38290"/>
    </cofactor>
</comment>
<proteinExistence type="inferred from homology"/>
<dbReference type="GO" id="GO:0009686">
    <property type="term" value="P:gibberellin biosynthetic process"/>
    <property type="evidence" value="ECO:0007669"/>
    <property type="project" value="UniProtKB-ARBA"/>
</dbReference>
<dbReference type="PANTHER" id="PTHR47990">
    <property type="entry name" value="2-OXOGLUTARATE (2OG) AND FE(II)-DEPENDENT OXYGENASE SUPERFAMILY PROTEIN-RELATED"/>
    <property type="match status" value="1"/>
</dbReference>
<dbReference type="Proteomes" id="UP001370490">
    <property type="component" value="Unassembled WGS sequence"/>
</dbReference>
<dbReference type="InterPro" id="IPR026992">
    <property type="entry name" value="DIOX_N"/>
</dbReference>